<feature type="repeat" description="ANK" evidence="6">
    <location>
        <begin position="851"/>
        <end position="873"/>
    </location>
</feature>
<dbReference type="PROSITE" id="PS50297">
    <property type="entry name" value="ANK_REP_REGION"/>
    <property type="match status" value="4"/>
</dbReference>
<feature type="compositionally biased region" description="Polar residues" evidence="7">
    <location>
        <begin position="34"/>
        <end position="45"/>
    </location>
</feature>
<sequence>MPPNPYDSGGWSSESGDESGASDDGIIEDPRNAAASQETPQSSSLEGPEETAAAATEPTVDTGTEAKDLKIISLRDFLRDILLAGGVFPPGPSDSQSPFNNLGKHIWSRPAISEWLASRQNDCLLLQVPSGLQNPLFFACLGVDLGPPGPNPQTAIVVLGYDNGKLQSYSEYLLASLCYQVILANVALDDVSLDIVHDLGVAFKGYNYDWRETMLWLLLQKLLTLWKNDQRVFIVCLPPDFRSQECLATLQRLVDFTKATERNIKTLVVLGASQTAGLDKPQSLTVDLEDKEIKAVLVADVKSWLGDVAKSHPYLERTELNEELCSTIDRYLGQPLLLLSYLQTLRNRTWISKAQLRADSDLLSTPGRYLASIILPRIPAGDMFLVGNALGFMSRSCRPLTTTELAAALSVARLSPDSEHLEDHLLLDIDFDSRHSLAGLVHIENARIWPLPSLLAPSEDAILNSYHADGDGPLAEHLPAAMVSWLQKDPVLDMNLAFVCLRYISIYAEQQAPSANFDYSNVAERWPFLDYAVRFWHGHYSRARREGVLVEKVQQLIDRMPGIIQSRWRALHAVIPTWAPRIYDFKGGQAAEHHISEKFNLENPDHFSVASLAARLISVMDGNESSANIWSTWVLYRNPDISAPGWLSNTASSHNPSSVMKAFSYAPDHTFQLLLATPEFVQQNVRAILEVAIQQGALSIVEYCLGLLTLDEKLVLEMPLASCVRGGYMPILQKLVAHWPSSDDQLKNTLGNRLLREAVQYGHHEIIDLLLTSTCTFELDANADDDILLSASRTGRFDIVQRLISKRPALPTRTRAPGPETSLHCASSNNYVRIAELLIRSGAAIKTPDRQEDTALHMAARFGHLEVVRLLVKTAEENAALIESTQEEGTPSEQRDARPDTEILVSENSNDWIPVEEAISRGHEETTSFLLRKTPSEVLTTRGLLHIAIRPGQLGTLKRILELGIIDMNSTESGRHRMYDRGRTPLHTACSMGHVEIVRELIERGANPWGRDIYSNPPIEQVKYIKKEKGVEILKLLLAHRPKDESLEPCLFTAAKGGETEWAALLLDAGADKDYIGRDQESVLHAAIYGGKEEMIRLLLMRHVNVHTFDRFGDPPIKDAARFSYIGIVKLLLDAGASMIIKKGLGENATTANNFKSSLLYWAAIYPRNDVVELLLQRGERFPLDGDDCPLRNLVQQRLASTLGVIFEHQKEFKGSPLLADCFHIALRNDDISTMALLLDNGADPNARVPPAFGTALHECAYYGNIRMTRALLDRPELFSVNQHDGPEHTPLIAAVTRPYPKDTRPRVARRKAKRRLIRQKLMIQFLIGQGGDPKIPGGRHGNMLNAAAACGFPDLIEYVLDELGFELTQLDNEGRSAAHLACIRIPYAPERLELISDRAPVSEKAPWAADKHGRTPLHFASSHSSPTALQFLLDEPQFSKALNQPDNDGWTPLHWACRQWNVPIVQMLVENGAKLDVRTKKDRWTDGWTPWDVAVFHRNRNSTFADALGVPMDEPAAVEEGVRTSASCDSCFVSIYGIRHKCVQCTDYDLCFKCYDVSAPLHDESHTFATTGEIVRARHINPYRLDPLQDYTGNEFTARSDMTF</sequence>
<dbReference type="Gene3D" id="3.30.60.90">
    <property type="match status" value="1"/>
</dbReference>
<keyword evidence="3" id="KW-0863">Zinc-finger</keyword>
<evidence type="ECO:0000256" key="6">
    <source>
        <dbReference type="PROSITE-ProRule" id="PRU00023"/>
    </source>
</evidence>
<dbReference type="Pfam" id="PF13637">
    <property type="entry name" value="Ank_4"/>
    <property type="match status" value="1"/>
</dbReference>
<evidence type="ECO:0000256" key="7">
    <source>
        <dbReference type="SAM" id="MobiDB-lite"/>
    </source>
</evidence>
<dbReference type="SMART" id="SM00291">
    <property type="entry name" value="ZnF_ZZ"/>
    <property type="match status" value="1"/>
</dbReference>
<feature type="compositionally biased region" description="Low complexity" evidence="7">
    <location>
        <begin position="50"/>
        <end position="59"/>
    </location>
</feature>
<feature type="repeat" description="ANK" evidence="6">
    <location>
        <begin position="1079"/>
        <end position="1111"/>
    </location>
</feature>
<feature type="compositionally biased region" description="Polar residues" evidence="7">
    <location>
        <begin position="883"/>
        <end position="892"/>
    </location>
</feature>
<comment type="caution">
    <text evidence="9">The sequence shown here is derived from an EMBL/GenBank/DDBJ whole genome shotgun (WGS) entry which is preliminary data.</text>
</comment>
<feature type="repeat" description="ANK" evidence="6">
    <location>
        <begin position="981"/>
        <end position="1013"/>
    </location>
</feature>
<feature type="repeat" description="ANK" evidence="6">
    <location>
        <begin position="1449"/>
        <end position="1481"/>
    </location>
</feature>
<dbReference type="Proteomes" id="UP001375240">
    <property type="component" value="Unassembled WGS sequence"/>
</dbReference>
<dbReference type="SUPFAM" id="SSF48403">
    <property type="entry name" value="Ankyrin repeat"/>
    <property type="match status" value="3"/>
</dbReference>
<dbReference type="PANTHER" id="PTHR24178">
    <property type="entry name" value="MOLTING PROTEIN MLT-4"/>
    <property type="match status" value="1"/>
</dbReference>
<dbReference type="InterPro" id="IPR036770">
    <property type="entry name" value="Ankyrin_rpt-contain_sf"/>
</dbReference>
<keyword evidence="4" id="KW-0862">Zinc</keyword>
<evidence type="ECO:0000256" key="4">
    <source>
        <dbReference type="ARBA" id="ARBA00022833"/>
    </source>
</evidence>
<dbReference type="Gene3D" id="1.25.40.20">
    <property type="entry name" value="Ankyrin repeat-containing domain"/>
    <property type="match status" value="4"/>
</dbReference>
<organism evidence="9 10">
    <name type="scientific">Orbilia brochopaga</name>
    <dbReference type="NCBI Taxonomy" id="3140254"/>
    <lineage>
        <taxon>Eukaryota</taxon>
        <taxon>Fungi</taxon>
        <taxon>Dikarya</taxon>
        <taxon>Ascomycota</taxon>
        <taxon>Pezizomycotina</taxon>
        <taxon>Orbiliomycetes</taxon>
        <taxon>Orbiliales</taxon>
        <taxon>Orbiliaceae</taxon>
        <taxon>Orbilia</taxon>
    </lineage>
</organism>
<dbReference type="InterPro" id="IPR000433">
    <property type="entry name" value="Znf_ZZ"/>
</dbReference>
<proteinExistence type="predicted"/>
<feature type="repeat" description="ANK" evidence="6">
    <location>
        <begin position="1413"/>
        <end position="1435"/>
    </location>
</feature>
<dbReference type="InterPro" id="IPR043145">
    <property type="entry name" value="Znf_ZZ_sf"/>
</dbReference>
<name>A0AAV9VD80_9PEZI</name>
<keyword evidence="5 6" id="KW-0040">ANK repeat</keyword>
<dbReference type="Pfam" id="PF12796">
    <property type="entry name" value="Ank_2"/>
    <property type="match status" value="4"/>
</dbReference>
<evidence type="ECO:0000256" key="2">
    <source>
        <dbReference type="ARBA" id="ARBA00022737"/>
    </source>
</evidence>
<protein>
    <recommendedName>
        <fullName evidence="8">ZZ-type domain-containing protein</fullName>
    </recommendedName>
</protein>
<evidence type="ECO:0000313" key="9">
    <source>
        <dbReference type="EMBL" id="KAK6355546.1"/>
    </source>
</evidence>
<gene>
    <name evidence="9" type="ORF">TWF696_004645</name>
</gene>
<keyword evidence="2" id="KW-0677">Repeat</keyword>
<dbReference type="GO" id="GO:0008270">
    <property type="term" value="F:zinc ion binding"/>
    <property type="evidence" value="ECO:0007669"/>
    <property type="project" value="UniProtKB-KW"/>
</dbReference>
<dbReference type="PRINTS" id="PR01415">
    <property type="entry name" value="ANKYRIN"/>
</dbReference>
<dbReference type="PROSITE" id="PS50088">
    <property type="entry name" value="ANK_REPEAT"/>
    <property type="match status" value="6"/>
</dbReference>
<evidence type="ECO:0000259" key="8">
    <source>
        <dbReference type="SMART" id="SM00291"/>
    </source>
</evidence>
<evidence type="ECO:0000313" key="10">
    <source>
        <dbReference type="Proteomes" id="UP001375240"/>
    </source>
</evidence>
<evidence type="ECO:0000256" key="5">
    <source>
        <dbReference type="ARBA" id="ARBA00023043"/>
    </source>
</evidence>
<dbReference type="CDD" id="cd02249">
    <property type="entry name" value="ZZ"/>
    <property type="match status" value="1"/>
</dbReference>
<dbReference type="InterPro" id="IPR002110">
    <property type="entry name" value="Ankyrin_rpt"/>
</dbReference>
<accession>A0AAV9VD80</accession>
<reference evidence="9 10" key="1">
    <citation type="submission" date="2019-10" db="EMBL/GenBank/DDBJ databases">
        <authorList>
            <person name="Palmer J.M."/>
        </authorList>
    </citation>
    <scope>NUCLEOTIDE SEQUENCE [LARGE SCALE GENOMIC DNA]</scope>
    <source>
        <strain evidence="9 10">TWF696</strain>
    </source>
</reference>
<keyword evidence="10" id="KW-1185">Reference proteome</keyword>
<dbReference type="SMART" id="SM00248">
    <property type="entry name" value="ANK"/>
    <property type="match status" value="15"/>
</dbReference>
<feature type="repeat" description="ANK" evidence="6">
    <location>
        <begin position="818"/>
        <end position="850"/>
    </location>
</feature>
<feature type="compositionally biased region" description="Acidic residues" evidence="7">
    <location>
        <begin position="15"/>
        <end position="27"/>
    </location>
</feature>
<feature type="region of interest" description="Disordered" evidence="7">
    <location>
        <begin position="1"/>
        <end position="62"/>
    </location>
</feature>
<evidence type="ECO:0000256" key="3">
    <source>
        <dbReference type="ARBA" id="ARBA00022771"/>
    </source>
</evidence>
<dbReference type="SUPFAM" id="SSF57850">
    <property type="entry name" value="RING/U-box"/>
    <property type="match status" value="1"/>
</dbReference>
<feature type="domain" description="ZZ-type" evidence="8">
    <location>
        <begin position="1523"/>
        <end position="1565"/>
    </location>
</feature>
<keyword evidence="1" id="KW-0479">Metal-binding</keyword>
<feature type="region of interest" description="Disordered" evidence="7">
    <location>
        <begin position="882"/>
        <end position="901"/>
    </location>
</feature>
<evidence type="ECO:0000256" key="1">
    <source>
        <dbReference type="ARBA" id="ARBA00022723"/>
    </source>
</evidence>
<dbReference type="Pfam" id="PF00569">
    <property type="entry name" value="ZZ"/>
    <property type="match status" value="1"/>
</dbReference>
<dbReference type="EMBL" id="JAVHNQ010000002">
    <property type="protein sequence ID" value="KAK6355546.1"/>
    <property type="molecule type" value="Genomic_DNA"/>
</dbReference>
<dbReference type="PANTHER" id="PTHR24178:SF41">
    <property type="entry name" value="ANKYRIN-2 ISOFORM X1"/>
    <property type="match status" value="1"/>
</dbReference>